<keyword evidence="9" id="KW-0325">Glycoprotein</keyword>
<accession>A0A7M7P803</accession>
<protein>
    <recommendedName>
        <fullName evidence="13">Galactosylceramide sulfotransferase</fullName>
    </recommendedName>
</protein>
<evidence type="ECO:0000256" key="4">
    <source>
        <dbReference type="ARBA" id="ARBA00022692"/>
    </source>
</evidence>
<dbReference type="Pfam" id="PF06990">
    <property type="entry name" value="Gal-3-0_sulfotr"/>
    <property type="match status" value="1"/>
</dbReference>
<comment type="subcellular location">
    <subcellularLocation>
        <location evidence="1">Golgi apparatus membrane</location>
        <topology evidence="1">Single-pass type II membrane protein</topology>
    </subcellularLocation>
</comment>
<evidence type="ECO:0000256" key="2">
    <source>
        <dbReference type="ARBA" id="ARBA00008124"/>
    </source>
</evidence>
<feature type="transmembrane region" description="Helical" evidence="10">
    <location>
        <begin position="12"/>
        <end position="31"/>
    </location>
</feature>
<dbReference type="GeneID" id="578919"/>
<evidence type="ECO:0000256" key="7">
    <source>
        <dbReference type="ARBA" id="ARBA00023034"/>
    </source>
</evidence>
<dbReference type="EnsemblMetazoa" id="XM_030991592">
    <property type="protein sequence ID" value="XP_030847452"/>
    <property type="gene ID" value="LOC115918065"/>
</dbReference>
<dbReference type="EnsemblMetazoa" id="XM_030991589">
    <property type="protein sequence ID" value="XP_030847449"/>
    <property type="gene ID" value="LOC115918065"/>
</dbReference>
<dbReference type="EnsemblMetazoa" id="XM_030991593">
    <property type="protein sequence ID" value="XP_030847453"/>
    <property type="gene ID" value="LOC115918065"/>
</dbReference>
<dbReference type="RefSeq" id="XP_011679795.1">
    <property type="nucleotide sequence ID" value="XM_011681493.2"/>
</dbReference>
<dbReference type="RefSeq" id="XP_030847437.1">
    <property type="nucleotide sequence ID" value="XM_030991577.1"/>
</dbReference>
<dbReference type="RefSeq" id="XP_030847451.1">
    <property type="nucleotide sequence ID" value="XM_030991591.1"/>
</dbReference>
<evidence type="ECO:0000313" key="12">
    <source>
        <dbReference type="Proteomes" id="UP000007110"/>
    </source>
</evidence>
<dbReference type="GO" id="GO:0009247">
    <property type="term" value="P:glycolipid biosynthetic process"/>
    <property type="evidence" value="ECO:0007669"/>
    <property type="project" value="InterPro"/>
</dbReference>
<evidence type="ECO:0000256" key="6">
    <source>
        <dbReference type="ARBA" id="ARBA00022989"/>
    </source>
</evidence>
<dbReference type="RefSeq" id="XP_011679793.1">
    <property type="nucleotide sequence ID" value="XM_011681491.2"/>
</dbReference>
<dbReference type="GO" id="GO:0001733">
    <property type="term" value="F:galactosylceramide sulfotransferase activity"/>
    <property type="evidence" value="ECO:0007669"/>
    <property type="project" value="InterPro"/>
</dbReference>
<dbReference type="RefSeq" id="XP_030847454.1">
    <property type="nucleotide sequence ID" value="XM_030991594.1"/>
</dbReference>
<keyword evidence="3" id="KW-0808">Transferase</keyword>
<dbReference type="InterPro" id="IPR009729">
    <property type="entry name" value="Gal-3-0_sulfotransfrase"/>
</dbReference>
<dbReference type="EnsemblMetazoa" id="XM_030991591">
    <property type="protein sequence ID" value="XP_030847451"/>
    <property type="gene ID" value="LOC115918065"/>
</dbReference>
<dbReference type="EnsemblMetazoa" id="XM_003726748">
    <property type="protein sequence ID" value="XP_003726796"/>
    <property type="gene ID" value="LOC578919"/>
</dbReference>
<evidence type="ECO:0000256" key="10">
    <source>
        <dbReference type="SAM" id="Phobius"/>
    </source>
</evidence>
<dbReference type="EnsemblMetazoa" id="XM_030991588">
    <property type="protein sequence ID" value="XP_030847448"/>
    <property type="gene ID" value="LOC115918065"/>
</dbReference>
<evidence type="ECO:0000256" key="3">
    <source>
        <dbReference type="ARBA" id="ARBA00022679"/>
    </source>
</evidence>
<dbReference type="GO" id="GO:0000139">
    <property type="term" value="C:Golgi membrane"/>
    <property type="evidence" value="ECO:0007669"/>
    <property type="project" value="UniProtKB-SubCell"/>
</dbReference>
<dbReference type="RefSeq" id="XP_030847449.1">
    <property type="nucleotide sequence ID" value="XM_030991589.1"/>
</dbReference>
<dbReference type="Gene3D" id="3.40.50.300">
    <property type="entry name" value="P-loop containing nucleotide triphosphate hydrolases"/>
    <property type="match status" value="1"/>
</dbReference>
<dbReference type="EnsemblMetazoa" id="XM_011681493">
    <property type="protein sequence ID" value="XP_011679795"/>
    <property type="gene ID" value="LOC578919"/>
</dbReference>
<dbReference type="AlphaFoldDB" id="A0A7M7P803"/>
<dbReference type="RefSeq" id="XP_030847435.1">
    <property type="nucleotide sequence ID" value="XM_030991575.1"/>
</dbReference>
<name>A0A7M7P803_STRPU</name>
<keyword evidence="12" id="KW-1185">Reference proteome</keyword>
<dbReference type="InterPro" id="IPR027417">
    <property type="entry name" value="P-loop_NTPase"/>
</dbReference>
<dbReference type="GO" id="GO:0008146">
    <property type="term" value="F:sulfotransferase activity"/>
    <property type="evidence" value="ECO:0000318"/>
    <property type="project" value="GO_Central"/>
</dbReference>
<dbReference type="KEGG" id="spu:578919"/>
<dbReference type="RefSeq" id="XP_003726796.1">
    <property type="nucleotide sequence ID" value="XM_003726748.3"/>
</dbReference>
<dbReference type="PANTHER" id="PTHR14647:SF87">
    <property type="entry name" value="PUTATIVE-RELATED"/>
    <property type="match status" value="1"/>
</dbReference>
<evidence type="ECO:0000256" key="1">
    <source>
        <dbReference type="ARBA" id="ARBA00004323"/>
    </source>
</evidence>
<dbReference type="GeneID" id="115918065"/>
<dbReference type="RefSeq" id="XP_030847436.1">
    <property type="nucleotide sequence ID" value="XM_030991576.1"/>
</dbReference>
<keyword evidence="4 10" id="KW-0812">Transmembrane</keyword>
<dbReference type="Proteomes" id="UP000007110">
    <property type="component" value="Unassembled WGS sequence"/>
</dbReference>
<dbReference type="EnsemblMetazoa" id="XM_030991576">
    <property type="protein sequence ID" value="XP_030847436"/>
    <property type="gene ID" value="LOC578919"/>
</dbReference>
<dbReference type="RefSeq" id="XP_030847448.1">
    <property type="nucleotide sequence ID" value="XM_030991588.1"/>
</dbReference>
<evidence type="ECO:0000256" key="5">
    <source>
        <dbReference type="ARBA" id="ARBA00022968"/>
    </source>
</evidence>
<dbReference type="PANTHER" id="PTHR14647">
    <property type="entry name" value="GALACTOSE-3-O-SULFOTRANSFERASE"/>
    <property type="match status" value="1"/>
</dbReference>
<dbReference type="RefSeq" id="XP_030847453.1">
    <property type="nucleotide sequence ID" value="XM_030991593.1"/>
</dbReference>
<dbReference type="InParanoid" id="A0A7M7P803"/>
<comment type="similarity">
    <text evidence="2">Belongs to the galactose-3-O-sulfotransferase family.</text>
</comment>
<dbReference type="KEGG" id="spu:115918065"/>
<dbReference type="EnsemblMetazoa" id="XM_011681491">
    <property type="protein sequence ID" value="XP_011679793"/>
    <property type="gene ID" value="LOC578919"/>
</dbReference>
<dbReference type="OMA" id="EANTEMC"/>
<dbReference type="EnsemblMetazoa" id="XM_030991577">
    <property type="protein sequence ID" value="XP_030847437"/>
    <property type="gene ID" value="LOC578919"/>
</dbReference>
<keyword evidence="6 10" id="KW-1133">Transmembrane helix</keyword>
<keyword evidence="5" id="KW-0735">Signal-anchor</keyword>
<keyword evidence="7" id="KW-0333">Golgi apparatus</keyword>
<dbReference type="RefSeq" id="XP_030847452.1">
    <property type="nucleotide sequence ID" value="XM_030991592.1"/>
</dbReference>
<keyword evidence="8 10" id="KW-0472">Membrane</keyword>
<dbReference type="RefSeq" id="XP_030847450.1">
    <property type="nucleotide sequence ID" value="XM_030991590.1"/>
</dbReference>
<organism evidence="11 12">
    <name type="scientific">Strongylocentrotus purpuratus</name>
    <name type="common">Purple sea urchin</name>
    <dbReference type="NCBI Taxonomy" id="7668"/>
    <lineage>
        <taxon>Eukaryota</taxon>
        <taxon>Metazoa</taxon>
        <taxon>Echinodermata</taxon>
        <taxon>Eleutherozoa</taxon>
        <taxon>Echinozoa</taxon>
        <taxon>Echinoidea</taxon>
        <taxon>Euechinoidea</taxon>
        <taxon>Echinacea</taxon>
        <taxon>Camarodonta</taxon>
        <taxon>Echinidea</taxon>
        <taxon>Strongylocentrotidae</taxon>
        <taxon>Strongylocentrotus</taxon>
    </lineage>
</organism>
<dbReference type="SUPFAM" id="SSF52540">
    <property type="entry name" value="P-loop containing nucleoside triphosphate hydrolases"/>
    <property type="match status" value="1"/>
</dbReference>
<reference evidence="11" key="2">
    <citation type="submission" date="2021-01" db="UniProtKB">
        <authorList>
            <consortium name="EnsemblMetazoa"/>
        </authorList>
    </citation>
    <scope>IDENTIFICATION</scope>
</reference>
<dbReference type="EnsemblMetazoa" id="XM_030991590">
    <property type="protein sequence ID" value="XP_030847450"/>
    <property type="gene ID" value="LOC115918065"/>
</dbReference>
<dbReference type="EnsemblMetazoa" id="XM_030991594">
    <property type="protein sequence ID" value="XP_030847454"/>
    <property type="gene ID" value="LOC115918065"/>
</dbReference>
<sequence length="419" mass="48954">MKELPKSKKNRLMFFWTLVMVTTIWLVLWSMSDGYDRFTWQEEVSSIPVVCHPSTTRELQSTIGENGTGQCSPQHRVVFIKTHKTASSTTASILERYGYRHNLSFAVPPAGHILAQKIPFHRSLVADHGSSTTNNCSDHDHGLDMLTNHARYNRPEMEAVIHHAKYLTILREPTAQFESAFGYFQVAEKLGLSRYENPIEAFMTDPETYLNMRKFDYYWQAMRNQQLFDLGLDHKDHDDEYIVNYKIASLEKELDLVMLTEYYPESIVLLKKMLCWDFDDMLYLSNGVRSKSIRYSISPELRAKIRNWNCADGKLYDHFNKTFWKQVKEYGPDFDKDLATFLRKQQELEDECIDLSATKDSRREVVYQLKSNASKRCADVLRGDVDYTSLIQDRMRENGEAPSKFSFAYLRDVYNSIFV</sequence>
<reference evidence="12" key="1">
    <citation type="submission" date="2015-02" db="EMBL/GenBank/DDBJ databases">
        <title>Genome sequencing for Strongylocentrotus purpuratus.</title>
        <authorList>
            <person name="Murali S."/>
            <person name="Liu Y."/>
            <person name="Vee V."/>
            <person name="English A."/>
            <person name="Wang M."/>
            <person name="Skinner E."/>
            <person name="Han Y."/>
            <person name="Muzny D.M."/>
            <person name="Worley K.C."/>
            <person name="Gibbs R.A."/>
        </authorList>
    </citation>
    <scope>NUCLEOTIDE SEQUENCE</scope>
</reference>
<proteinExistence type="inferred from homology"/>
<dbReference type="EnsemblMetazoa" id="XM_030991575">
    <property type="protein sequence ID" value="XP_030847435"/>
    <property type="gene ID" value="LOC578919"/>
</dbReference>
<evidence type="ECO:0000256" key="9">
    <source>
        <dbReference type="ARBA" id="ARBA00023180"/>
    </source>
</evidence>
<evidence type="ECO:0008006" key="13">
    <source>
        <dbReference type="Google" id="ProtNLM"/>
    </source>
</evidence>
<evidence type="ECO:0000313" key="11">
    <source>
        <dbReference type="EnsemblMetazoa" id="XP_030847435"/>
    </source>
</evidence>
<dbReference type="OrthoDB" id="514299at2759"/>
<evidence type="ECO:0000256" key="8">
    <source>
        <dbReference type="ARBA" id="ARBA00023136"/>
    </source>
</evidence>